<feature type="signal peptide" evidence="4">
    <location>
        <begin position="1"/>
        <end position="25"/>
    </location>
</feature>
<dbReference type="InterPro" id="IPR026856">
    <property type="entry name" value="Sialidase_fam"/>
</dbReference>
<evidence type="ECO:0000256" key="2">
    <source>
        <dbReference type="ARBA" id="ARBA00009348"/>
    </source>
</evidence>
<evidence type="ECO:0000259" key="5">
    <source>
        <dbReference type="Pfam" id="PF13088"/>
    </source>
</evidence>
<dbReference type="GO" id="GO:0006689">
    <property type="term" value="P:ganglioside catabolic process"/>
    <property type="evidence" value="ECO:0007669"/>
    <property type="project" value="TreeGrafter"/>
</dbReference>
<proteinExistence type="inferred from homology"/>
<protein>
    <recommendedName>
        <fullName evidence="3">exo-alpha-sialidase</fullName>
        <ecNumber evidence="3">3.2.1.18</ecNumber>
    </recommendedName>
</protein>
<gene>
    <name evidence="6" type="ORF">SAMN04488514_105233</name>
</gene>
<dbReference type="GO" id="GO:0004308">
    <property type="term" value="F:exo-alpha-sialidase activity"/>
    <property type="evidence" value="ECO:0007669"/>
    <property type="project" value="UniProtKB-EC"/>
</dbReference>
<dbReference type="EC" id="3.2.1.18" evidence="3"/>
<dbReference type="OrthoDB" id="7294637at2"/>
<evidence type="ECO:0000256" key="3">
    <source>
        <dbReference type="ARBA" id="ARBA00012733"/>
    </source>
</evidence>
<dbReference type="InterPro" id="IPR036278">
    <property type="entry name" value="Sialidase_sf"/>
</dbReference>
<dbReference type="GO" id="GO:0005737">
    <property type="term" value="C:cytoplasm"/>
    <property type="evidence" value="ECO:0007669"/>
    <property type="project" value="TreeGrafter"/>
</dbReference>
<feature type="chain" id="PRO_5011747454" description="exo-alpha-sialidase" evidence="4">
    <location>
        <begin position="26"/>
        <end position="390"/>
    </location>
</feature>
<dbReference type="SUPFAM" id="SSF50939">
    <property type="entry name" value="Sialidases"/>
    <property type="match status" value="1"/>
</dbReference>
<feature type="domain" description="Sialidase" evidence="5">
    <location>
        <begin position="69"/>
        <end position="365"/>
    </location>
</feature>
<evidence type="ECO:0000313" key="7">
    <source>
        <dbReference type="Proteomes" id="UP000199440"/>
    </source>
</evidence>
<dbReference type="GO" id="GO:0009313">
    <property type="term" value="P:oligosaccharide catabolic process"/>
    <property type="evidence" value="ECO:0007669"/>
    <property type="project" value="TreeGrafter"/>
</dbReference>
<sequence>MNYRQHWCILYLLTALLFLSPKSNAQNVTSSNYNDLSSNSTTVSIPFYSGLNGYHAFRIPTVIKTKKALIAFAEGRKNSTSDFGDIDVVYRRSHDDGKSWEPLSILYDLDTMAVQNPVPVYVKKTNKIVFLFNTTSLSEHDVLNKDYGLDEERKAFLTSSTDDGKSWTTPRDITRDVKRENWRWHATGPVHGIELHHGAHKGRLVVPVAISIEKGNKSYCMALIYSDDAGEHWKIGAVDENLSDIVLSNETTIAELADGRIYVNTRDQNGGSKEKNRGEVYSLDGGLTFSGPIIESDKFPSPIVQSALLSWDSKKGTKLLFSTPSTPNKRENLVIMASNDASKTWHMLFKVHNGFSAYSDLVRLDKKTLGVIYETDDYKKIRFRRIPFNP</sequence>
<comment type="similarity">
    <text evidence="2">Belongs to the glycosyl hydrolase 33 family.</text>
</comment>
<dbReference type="InterPro" id="IPR011040">
    <property type="entry name" value="Sialidase"/>
</dbReference>
<keyword evidence="7" id="KW-1185">Reference proteome</keyword>
<dbReference type="Proteomes" id="UP000199440">
    <property type="component" value="Unassembled WGS sequence"/>
</dbReference>
<accession>A0A1G9QVU8</accession>
<evidence type="ECO:0000256" key="1">
    <source>
        <dbReference type="ARBA" id="ARBA00000427"/>
    </source>
</evidence>
<comment type="catalytic activity">
    <reaction evidence="1">
        <text>Hydrolysis of alpha-(2-&gt;3)-, alpha-(2-&gt;6)-, alpha-(2-&gt;8)- glycosidic linkages of terminal sialic acid residues in oligosaccharides, glycoproteins, glycolipids, colominic acid and synthetic substrates.</text>
        <dbReference type="EC" id="3.2.1.18"/>
    </reaction>
</comment>
<dbReference type="PANTHER" id="PTHR10628:SF30">
    <property type="entry name" value="EXO-ALPHA-SIALIDASE"/>
    <property type="match status" value="1"/>
</dbReference>
<dbReference type="AlphaFoldDB" id="A0A1G9QVU8"/>
<dbReference type="GO" id="GO:0016020">
    <property type="term" value="C:membrane"/>
    <property type="evidence" value="ECO:0007669"/>
    <property type="project" value="TreeGrafter"/>
</dbReference>
<dbReference type="RefSeq" id="WP_089889576.1">
    <property type="nucleotide sequence ID" value="NZ_FNGV01000005.1"/>
</dbReference>
<dbReference type="Gene3D" id="2.120.10.10">
    <property type="match status" value="1"/>
</dbReference>
<dbReference type="PANTHER" id="PTHR10628">
    <property type="entry name" value="SIALIDASE"/>
    <property type="match status" value="1"/>
</dbReference>
<evidence type="ECO:0000313" key="6">
    <source>
        <dbReference type="EMBL" id="SDM15128.1"/>
    </source>
</evidence>
<name>A0A1G9QVU8_9FLAO</name>
<dbReference type="Pfam" id="PF13088">
    <property type="entry name" value="BNR_2"/>
    <property type="match status" value="1"/>
</dbReference>
<organism evidence="6 7">
    <name type="scientific">Kriegella aquimaris</name>
    <dbReference type="NCBI Taxonomy" id="192904"/>
    <lineage>
        <taxon>Bacteria</taxon>
        <taxon>Pseudomonadati</taxon>
        <taxon>Bacteroidota</taxon>
        <taxon>Flavobacteriia</taxon>
        <taxon>Flavobacteriales</taxon>
        <taxon>Flavobacteriaceae</taxon>
        <taxon>Kriegella</taxon>
    </lineage>
</organism>
<dbReference type="CDD" id="cd15482">
    <property type="entry name" value="Sialidase_non-viral"/>
    <property type="match status" value="1"/>
</dbReference>
<reference evidence="6 7" key="1">
    <citation type="submission" date="2016-10" db="EMBL/GenBank/DDBJ databases">
        <authorList>
            <person name="de Groot N.N."/>
        </authorList>
    </citation>
    <scope>NUCLEOTIDE SEQUENCE [LARGE SCALE GENOMIC DNA]</scope>
    <source>
        <strain evidence="6 7">DSM 19886</strain>
    </source>
</reference>
<evidence type="ECO:0000256" key="4">
    <source>
        <dbReference type="SAM" id="SignalP"/>
    </source>
</evidence>
<dbReference type="STRING" id="192904.SAMN04488514_105233"/>
<keyword evidence="4" id="KW-0732">Signal</keyword>
<dbReference type="EMBL" id="FNGV01000005">
    <property type="protein sequence ID" value="SDM15128.1"/>
    <property type="molecule type" value="Genomic_DNA"/>
</dbReference>